<dbReference type="RefSeq" id="WP_308786139.1">
    <property type="nucleotide sequence ID" value="NZ_JAUSWB010000002.1"/>
</dbReference>
<dbReference type="InterPro" id="IPR025889">
    <property type="entry name" value="GSP17M-like_dom"/>
</dbReference>
<dbReference type="PANTHER" id="PTHR38463">
    <property type="entry name" value="STRESS RESPONSE PROTEIN YSNF"/>
    <property type="match status" value="1"/>
</dbReference>
<organism evidence="4 5">
    <name type="scientific">Planomicrobium stackebrandtii</name>
    <dbReference type="NCBI Taxonomy" id="253160"/>
    <lineage>
        <taxon>Bacteria</taxon>
        <taxon>Bacillati</taxon>
        <taxon>Bacillota</taxon>
        <taxon>Bacilli</taxon>
        <taxon>Bacillales</taxon>
        <taxon>Caryophanaceae</taxon>
        <taxon>Planomicrobium</taxon>
    </lineage>
</organism>
<evidence type="ECO:0000259" key="3">
    <source>
        <dbReference type="Pfam" id="PF11181"/>
    </source>
</evidence>
<evidence type="ECO:0000259" key="2">
    <source>
        <dbReference type="Pfam" id="PF09557"/>
    </source>
</evidence>
<comment type="caution">
    <text evidence="4">The sequence shown here is derived from an EMBL/GenBank/DDBJ whole genome shotgun (WGS) entry which is preliminary data.</text>
</comment>
<evidence type="ECO:0000256" key="1">
    <source>
        <dbReference type="SAM" id="MobiDB-lite"/>
    </source>
</evidence>
<dbReference type="Pfam" id="PF11181">
    <property type="entry name" value="YflT"/>
    <property type="match status" value="1"/>
</dbReference>
<feature type="region of interest" description="Disordered" evidence="1">
    <location>
        <begin position="114"/>
        <end position="137"/>
    </location>
</feature>
<proteinExistence type="predicted"/>
<dbReference type="PANTHER" id="PTHR38463:SF1">
    <property type="entry name" value="STRESS RESPONSE PROTEIN YSNF"/>
    <property type="match status" value="1"/>
</dbReference>
<dbReference type="EMBL" id="JAUSWB010000002">
    <property type="protein sequence ID" value="MDQ0427900.1"/>
    <property type="molecule type" value="Genomic_DNA"/>
</dbReference>
<protein>
    <submittedName>
        <fullName evidence="4">Uncharacterized protein (TIGR02271 family)</fullName>
    </submittedName>
</protein>
<reference evidence="4 5" key="1">
    <citation type="submission" date="2023-07" db="EMBL/GenBank/DDBJ databases">
        <title>Genomic Encyclopedia of Type Strains, Phase IV (KMG-IV): sequencing the most valuable type-strain genomes for metagenomic binning, comparative biology and taxonomic classification.</title>
        <authorList>
            <person name="Goeker M."/>
        </authorList>
    </citation>
    <scope>NUCLEOTIDE SEQUENCE [LARGE SCALE GENOMIC DNA]</scope>
    <source>
        <strain evidence="4 5">DSM 16419</strain>
    </source>
</reference>
<feature type="domain" description="General stress protein 17M-like" evidence="3">
    <location>
        <begin position="8"/>
        <end position="102"/>
    </location>
</feature>
<evidence type="ECO:0000313" key="5">
    <source>
        <dbReference type="Proteomes" id="UP001241988"/>
    </source>
</evidence>
<feature type="domain" description="DUF2382" evidence="2">
    <location>
        <begin position="140"/>
        <end position="258"/>
    </location>
</feature>
<dbReference type="InterPro" id="IPR052967">
    <property type="entry name" value="Stress_Response_Assoc"/>
</dbReference>
<dbReference type="Pfam" id="PF09557">
    <property type="entry name" value="DUF2382"/>
    <property type="match status" value="1"/>
</dbReference>
<evidence type="ECO:0000313" key="4">
    <source>
        <dbReference type="EMBL" id="MDQ0427900.1"/>
    </source>
</evidence>
<gene>
    <name evidence="4" type="ORF">QOZ98_000726</name>
</gene>
<dbReference type="NCBIfam" id="TIGR02271">
    <property type="entry name" value="YsnF/AvaK domain"/>
    <property type="match status" value="1"/>
</dbReference>
<dbReference type="InterPro" id="IPR019060">
    <property type="entry name" value="DUF2382"/>
</dbReference>
<dbReference type="Proteomes" id="UP001241988">
    <property type="component" value="Unassembled WGS sequence"/>
</dbReference>
<keyword evidence="5" id="KW-1185">Reference proteome</keyword>
<accession>A0ABU0GTH4</accession>
<sequence>MEKKGNKLIGTFDAQAQVLIQVGGLRAAGYEEEELYLVSKHDEQINLLIEHTKVHVDTQDRDNFKGKVIAFLAGEDITKDAFNRMGLEAEETDHYFQQVENGKLLLYTNSEPAAAPRPETAFPPDQESDSLVRDPEERSLALHEERLSIDKEKVQTGEVQVHKKLVEEDREIQVPVEREEIDIDRRPLSAETDPEKDDQVLTPKQAYEKGDAIYIPLSEERLDIGKKKVVREEIVIGKRKVKDVQVINQTVRREVADIEENGTVHKTNKP</sequence>
<name>A0ABU0GTH4_9BACL</name>